<dbReference type="EMBL" id="KZ613783">
    <property type="protein sequence ID" value="PMD63048.1"/>
    <property type="molecule type" value="Genomic_DNA"/>
</dbReference>
<protein>
    <submittedName>
        <fullName evidence="2">Uncharacterized protein</fullName>
    </submittedName>
</protein>
<dbReference type="Proteomes" id="UP000235371">
    <property type="component" value="Unassembled WGS sequence"/>
</dbReference>
<gene>
    <name evidence="2" type="ORF">K444DRAFT_356734</name>
</gene>
<dbReference type="OrthoDB" id="3532183at2759"/>
<feature type="compositionally biased region" description="Low complexity" evidence="1">
    <location>
        <begin position="552"/>
        <end position="561"/>
    </location>
</feature>
<sequence>MIKDLQLRDQESVLMRKTLTDIYERNRQIRRRLNETYTHPPKINPADAQYENAFYTDVYHLVRHHIHRTIQGLDLGTMLDKVSYSQTKRENIIIRMEIDANEGNTEPFFVDFAARMGPRNAQIVYESLRSLVEKSSQEARNFRTMVEACQNIIDEPNPAFTPIANPTHPASYMVPNVLNVTLEKEPPDSPFEMARTMGSNITLAVAKSILEKPPSEPAGTFTDNNYPWYELLRNFFTSPDIFPLFRSATYTGSRRSWNKDEFIKYVNSLLKTPLEHRIIEAFLVYCSHTSDLFRITEFRRRVNVIPDGWELCEENRVRGLYRKVPPSSLSRPRGIDRLEHVLCKNWGAVGCENPDRNMDEEDLRKFLNGAMPNDHRISKERMRMCVSYWSNVGQFFVLVNPDAYLRIDEYADAFTSAKLFRIDSGFNLLSSLPLLPISAPPPNFDQILSSFQTTSLAPLIKGHGREGVGERMLYRFLFLGVERGGMNWEVSRFQFHCFLRWCSQSGRIVEMARDGGLRFIAGGGSAGGSGNWGGAGGGGRSASGSQGGGLSASGSRSFSAKGSREGVVSANTSGSRGQSTTVGQSGQSGSGHGGSVRDPRRRDGDGDGDGHGYARQGWNGRDDDVMSYHGTTLGDFIGK</sequence>
<evidence type="ECO:0000256" key="1">
    <source>
        <dbReference type="SAM" id="MobiDB-lite"/>
    </source>
</evidence>
<reference evidence="2 3" key="1">
    <citation type="submission" date="2016-04" db="EMBL/GenBank/DDBJ databases">
        <title>A degradative enzymes factory behind the ericoid mycorrhizal symbiosis.</title>
        <authorList>
            <consortium name="DOE Joint Genome Institute"/>
            <person name="Martino E."/>
            <person name="Morin E."/>
            <person name="Grelet G."/>
            <person name="Kuo A."/>
            <person name="Kohler A."/>
            <person name="Daghino S."/>
            <person name="Barry K."/>
            <person name="Choi C."/>
            <person name="Cichocki N."/>
            <person name="Clum A."/>
            <person name="Copeland A."/>
            <person name="Hainaut M."/>
            <person name="Haridas S."/>
            <person name="Labutti K."/>
            <person name="Lindquist E."/>
            <person name="Lipzen A."/>
            <person name="Khouja H.-R."/>
            <person name="Murat C."/>
            <person name="Ohm R."/>
            <person name="Olson A."/>
            <person name="Spatafora J."/>
            <person name="Veneault-Fourrey C."/>
            <person name="Henrissat B."/>
            <person name="Grigoriev I."/>
            <person name="Martin F."/>
            <person name="Perotto S."/>
        </authorList>
    </citation>
    <scope>NUCLEOTIDE SEQUENCE [LARGE SCALE GENOMIC DNA]</scope>
    <source>
        <strain evidence="2 3">E</strain>
    </source>
</reference>
<feature type="region of interest" description="Disordered" evidence="1">
    <location>
        <begin position="531"/>
        <end position="625"/>
    </location>
</feature>
<evidence type="ECO:0000313" key="2">
    <source>
        <dbReference type="EMBL" id="PMD63048.1"/>
    </source>
</evidence>
<dbReference type="GeneID" id="36580222"/>
<name>A0A2J6TJ83_9HELO</name>
<feature type="compositionally biased region" description="Basic and acidic residues" evidence="1">
    <location>
        <begin position="595"/>
        <end position="612"/>
    </location>
</feature>
<keyword evidence="3" id="KW-1185">Reference proteome</keyword>
<feature type="compositionally biased region" description="Low complexity" evidence="1">
    <location>
        <begin position="572"/>
        <end position="585"/>
    </location>
</feature>
<organism evidence="2 3">
    <name type="scientific">Hyaloscypha bicolor E</name>
    <dbReference type="NCBI Taxonomy" id="1095630"/>
    <lineage>
        <taxon>Eukaryota</taxon>
        <taxon>Fungi</taxon>
        <taxon>Dikarya</taxon>
        <taxon>Ascomycota</taxon>
        <taxon>Pezizomycotina</taxon>
        <taxon>Leotiomycetes</taxon>
        <taxon>Helotiales</taxon>
        <taxon>Hyaloscyphaceae</taxon>
        <taxon>Hyaloscypha</taxon>
        <taxon>Hyaloscypha bicolor</taxon>
    </lineage>
</organism>
<dbReference type="RefSeq" id="XP_024739952.1">
    <property type="nucleotide sequence ID" value="XM_024872141.1"/>
</dbReference>
<dbReference type="AlphaFoldDB" id="A0A2J6TJ83"/>
<dbReference type="InParanoid" id="A0A2J6TJ83"/>
<accession>A0A2J6TJ83</accession>
<evidence type="ECO:0000313" key="3">
    <source>
        <dbReference type="Proteomes" id="UP000235371"/>
    </source>
</evidence>
<proteinExistence type="predicted"/>
<feature type="compositionally biased region" description="Gly residues" evidence="1">
    <location>
        <begin position="531"/>
        <end position="551"/>
    </location>
</feature>